<evidence type="ECO:0000313" key="3">
    <source>
        <dbReference type="Proteomes" id="UP000001064"/>
    </source>
</evidence>
<evidence type="ECO:0000256" key="1">
    <source>
        <dbReference type="SAM" id="Phobius"/>
    </source>
</evidence>
<dbReference type="RefSeq" id="XP_003286237.1">
    <property type="nucleotide sequence ID" value="XM_003286189.1"/>
</dbReference>
<sequence length="599" mass="66180">MFIFSNHYILIIILIILNIKYITCSTATFNNTVIISNCTNEVPCDLSSKSVWNDNIAPSDGDDVIIDFSTVVSQTSDVYLLVNNLNIQLNSFQLNGPQQTENFQINLNIQNSNLTIAGDFNAQYSNITFAETENSCTISINNFVSNQNNLTFNGYTNFVCNTTTLIGTEYVFLRDDSTFTVNSTATIKAPITHLSSGFLNFNGISTIQKSFYSSGSVQFGTQTNISSQAILNTTILVGRLDIDSSLIFLMVDYIQMNSSSIIVVSNKSSVSLLGTINKNNNYSNQILLLDNSSLFLELGFYISDMGSPMYGTIFIDQSLSTTTISSVQQPYLSISSKSNITLLSSTLNTVNITNYQTSLTVEESSVVSSINNFGETNILNDATLIVKNPSTTLNLNVTGNTTLEQGFSAKTIYINSNCLLFSNSSIEIQDFGLLTLYPSGLYVQNNLTLEPNSTLQILNATLNNKLPLIQVNGSVNLNSIILSIVLANNVKVTSEEKILLFSNKNSTIDISSIQLLTFASTDTISYIKYKIDQDNKGNVNLVFFDEIDKKTIIIYCSVIGSVLGLVFFVTIVFVIRKKLSHNQHHYDHGHHYERESLIH</sequence>
<keyword evidence="1" id="KW-0812">Transmembrane</keyword>
<dbReference type="InParanoid" id="F0ZFP0"/>
<organism evidence="2 3">
    <name type="scientific">Dictyostelium purpureum</name>
    <name type="common">Slime mold</name>
    <dbReference type="NCBI Taxonomy" id="5786"/>
    <lineage>
        <taxon>Eukaryota</taxon>
        <taxon>Amoebozoa</taxon>
        <taxon>Evosea</taxon>
        <taxon>Eumycetozoa</taxon>
        <taxon>Dictyostelia</taxon>
        <taxon>Dictyosteliales</taxon>
        <taxon>Dictyosteliaceae</taxon>
        <taxon>Dictyostelium</taxon>
    </lineage>
</organism>
<dbReference type="Proteomes" id="UP000001064">
    <property type="component" value="Unassembled WGS sequence"/>
</dbReference>
<dbReference type="VEuPathDB" id="AmoebaDB:DICPUDRAFT_77127"/>
<accession>F0ZFP0</accession>
<dbReference type="EMBL" id="GL871004">
    <property type="protein sequence ID" value="EGC37267.1"/>
    <property type="molecule type" value="Genomic_DNA"/>
</dbReference>
<feature type="transmembrane region" description="Helical" evidence="1">
    <location>
        <begin position="552"/>
        <end position="575"/>
    </location>
</feature>
<evidence type="ECO:0000313" key="2">
    <source>
        <dbReference type="EMBL" id="EGC37267.1"/>
    </source>
</evidence>
<keyword evidence="3" id="KW-1185">Reference proteome</keyword>
<name>F0ZFP0_DICPU</name>
<dbReference type="KEGG" id="dpp:DICPUDRAFT_77127"/>
<gene>
    <name evidence="2" type="ORF">DICPUDRAFT_77127</name>
</gene>
<protein>
    <submittedName>
        <fullName evidence="2">Uncharacterized protein</fullName>
    </submittedName>
</protein>
<dbReference type="OMA" id="TENSCTI"/>
<reference evidence="3" key="1">
    <citation type="journal article" date="2011" name="Genome Biol.">
        <title>Comparative genomics of the social amoebae Dictyostelium discoideum and Dictyostelium purpureum.</title>
        <authorList>
            <consortium name="US DOE Joint Genome Institute (JGI-PGF)"/>
            <person name="Sucgang R."/>
            <person name="Kuo A."/>
            <person name="Tian X."/>
            <person name="Salerno W."/>
            <person name="Parikh A."/>
            <person name="Feasley C.L."/>
            <person name="Dalin E."/>
            <person name="Tu H."/>
            <person name="Huang E."/>
            <person name="Barry K."/>
            <person name="Lindquist E."/>
            <person name="Shapiro H."/>
            <person name="Bruce D."/>
            <person name="Schmutz J."/>
            <person name="Salamov A."/>
            <person name="Fey P."/>
            <person name="Gaudet P."/>
            <person name="Anjard C."/>
            <person name="Babu M.M."/>
            <person name="Basu S."/>
            <person name="Bushmanova Y."/>
            <person name="van der Wel H."/>
            <person name="Katoh-Kurasawa M."/>
            <person name="Dinh C."/>
            <person name="Coutinho P.M."/>
            <person name="Saito T."/>
            <person name="Elias M."/>
            <person name="Schaap P."/>
            <person name="Kay R.R."/>
            <person name="Henrissat B."/>
            <person name="Eichinger L."/>
            <person name="Rivero F."/>
            <person name="Putnam N.H."/>
            <person name="West C.M."/>
            <person name="Loomis W.F."/>
            <person name="Chisholm R.L."/>
            <person name="Shaulsky G."/>
            <person name="Strassmann J.E."/>
            <person name="Queller D.C."/>
            <person name="Kuspa A."/>
            <person name="Grigoriev I.V."/>
        </authorList>
    </citation>
    <scope>NUCLEOTIDE SEQUENCE [LARGE SCALE GENOMIC DNA]</scope>
    <source>
        <strain evidence="3">QSDP1</strain>
    </source>
</reference>
<dbReference type="AlphaFoldDB" id="F0ZFP0"/>
<dbReference type="GeneID" id="10500162"/>
<keyword evidence="1" id="KW-1133">Transmembrane helix</keyword>
<keyword evidence="1" id="KW-0472">Membrane</keyword>
<feature type="transmembrane region" description="Helical" evidence="1">
    <location>
        <begin position="7"/>
        <end position="29"/>
    </location>
</feature>
<proteinExistence type="predicted"/>